<evidence type="ECO:0000313" key="1">
    <source>
        <dbReference type="EMBL" id="MQM15517.1"/>
    </source>
</evidence>
<keyword evidence="2" id="KW-1185">Reference proteome</keyword>
<proteinExistence type="predicted"/>
<accession>A0A843X2S7</accession>
<reference evidence="1" key="1">
    <citation type="submission" date="2017-07" db="EMBL/GenBank/DDBJ databases">
        <title>Taro Niue Genome Assembly and Annotation.</title>
        <authorList>
            <person name="Atibalentja N."/>
            <person name="Keating K."/>
            <person name="Fields C.J."/>
        </authorList>
    </citation>
    <scope>NUCLEOTIDE SEQUENCE</scope>
    <source>
        <strain evidence="1">Niue_2</strain>
        <tissue evidence="1">Leaf</tissue>
    </source>
</reference>
<dbReference type="AlphaFoldDB" id="A0A843X2S7"/>
<organism evidence="1 2">
    <name type="scientific">Colocasia esculenta</name>
    <name type="common">Wild taro</name>
    <name type="synonym">Arum esculentum</name>
    <dbReference type="NCBI Taxonomy" id="4460"/>
    <lineage>
        <taxon>Eukaryota</taxon>
        <taxon>Viridiplantae</taxon>
        <taxon>Streptophyta</taxon>
        <taxon>Embryophyta</taxon>
        <taxon>Tracheophyta</taxon>
        <taxon>Spermatophyta</taxon>
        <taxon>Magnoliopsida</taxon>
        <taxon>Liliopsida</taxon>
        <taxon>Araceae</taxon>
        <taxon>Aroideae</taxon>
        <taxon>Colocasieae</taxon>
        <taxon>Colocasia</taxon>
    </lineage>
</organism>
<evidence type="ECO:0000313" key="2">
    <source>
        <dbReference type="Proteomes" id="UP000652761"/>
    </source>
</evidence>
<comment type="caution">
    <text evidence="1">The sequence shown here is derived from an EMBL/GenBank/DDBJ whole genome shotgun (WGS) entry which is preliminary data.</text>
</comment>
<gene>
    <name evidence="1" type="ORF">Taro_048461</name>
</gene>
<protein>
    <submittedName>
        <fullName evidence="1">Uncharacterized protein</fullName>
    </submittedName>
</protein>
<sequence>MHVPAATASAVVAGMGAVTSWGHQGRRDIVAVSLGCYRLPGTLVPVRPLRECSKRRACSSHGL</sequence>
<dbReference type="EMBL" id="NMUH01006554">
    <property type="protein sequence ID" value="MQM15517.1"/>
    <property type="molecule type" value="Genomic_DNA"/>
</dbReference>
<name>A0A843X2S7_COLES</name>
<dbReference type="Proteomes" id="UP000652761">
    <property type="component" value="Unassembled WGS sequence"/>
</dbReference>